<dbReference type="Pfam" id="PF16476">
    <property type="entry name" value="DUF5053"/>
    <property type="match status" value="1"/>
</dbReference>
<evidence type="ECO:0000313" key="2">
    <source>
        <dbReference type="Proteomes" id="UP000284604"/>
    </source>
</evidence>
<dbReference type="EMBL" id="QRPN01000003">
    <property type="protein sequence ID" value="RHM21222.1"/>
    <property type="molecule type" value="Genomic_DNA"/>
</dbReference>
<dbReference type="InterPro" id="IPR032483">
    <property type="entry name" value="DUF5053"/>
</dbReference>
<organism evidence="1 2">
    <name type="scientific">Bacteroides stercoris</name>
    <dbReference type="NCBI Taxonomy" id="46506"/>
    <lineage>
        <taxon>Bacteria</taxon>
        <taxon>Pseudomonadati</taxon>
        <taxon>Bacteroidota</taxon>
        <taxon>Bacteroidia</taxon>
        <taxon>Bacteroidales</taxon>
        <taxon>Bacteroidaceae</taxon>
        <taxon>Bacteroides</taxon>
    </lineage>
</organism>
<gene>
    <name evidence="1" type="ORF">DWZ78_04740</name>
</gene>
<sequence length="140" mass="16041">MELRKKVEIFVDKMLKSDTPEGKREADSYFAELNAALTLEEQKEAGQIMREIMAERRKSRKIKRTDINMKEKLAEIQDVISLSYIAKHYFNKDKSWLYQRINGTVVNGKPAAFTDQELALFSDALRDIGSKISGASNSIH</sequence>
<accession>A0A415PYS7</accession>
<proteinExistence type="predicted"/>
<dbReference type="Proteomes" id="UP000284604">
    <property type="component" value="Unassembled WGS sequence"/>
</dbReference>
<comment type="caution">
    <text evidence="1">The sequence shown here is derived from an EMBL/GenBank/DDBJ whole genome shotgun (WGS) entry which is preliminary data.</text>
</comment>
<name>A0A415PYS7_BACSE</name>
<protein>
    <submittedName>
        <fullName evidence="1">DUF5053 domain-containing protein</fullName>
    </submittedName>
</protein>
<dbReference type="RefSeq" id="WP_118399512.1">
    <property type="nucleotide sequence ID" value="NZ_BAABYC010000001.1"/>
</dbReference>
<reference evidence="1 2" key="1">
    <citation type="submission" date="2018-08" db="EMBL/GenBank/DDBJ databases">
        <title>A genome reference for cultivated species of the human gut microbiota.</title>
        <authorList>
            <person name="Zou Y."/>
            <person name="Xue W."/>
            <person name="Luo G."/>
        </authorList>
    </citation>
    <scope>NUCLEOTIDE SEQUENCE [LARGE SCALE GENOMIC DNA]</scope>
    <source>
        <strain evidence="1 2">AF35-20</strain>
    </source>
</reference>
<dbReference type="AlphaFoldDB" id="A0A415PYS7"/>
<evidence type="ECO:0000313" key="1">
    <source>
        <dbReference type="EMBL" id="RHM21222.1"/>
    </source>
</evidence>